<gene>
    <name evidence="2" type="ORF">J3L21_30375</name>
</gene>
<evidence type="ECO:0000313" key="3">
    <source>
        <dbReference type="Proteomes" id="UP000663940"/>
    </source>
</evidence>
<sequence>MISKSIKIALSILLFLCLFRMQYGYYEFVRFSAFVGFVFLAYQANQGGYNKSIFIYGTLALLFQPFFKIPLGRQIWNIVDIAVGVGLIVSIFIKKDNRQL</sequence>
<dbReference type="Pfam" id="PF20619">
    <property type="entry name" value="DUF6804"/>
    <property type="match status" value="1"/>
</dbReference>
<protein>
    <recommendedName>
        <fullName evidence="4">FUSC family protein</fullName>
    </recommendedName>
</protein>
<dbReference type="Proteomes" id="UP000663940">
    <property type="component" value="Chromosome"/>
</dbReference>
<dbReference type="RefSeq" id="WP_208057653.1">
    <property type="nucleotide sequence ID" value="NZ_CP043451.1"/>
</dbReference>
<proteinExistence type="predicted"/>
<dbReference type="InterPro" id="IPR046548">
    <property type="entry name" value="DUF6804"/>
</dbReference>
<organism evidence="2 3">
    <name type="scientific">Mucilaginibacter rubeus</name>
    <dbReference type="NCBI Taxonomy" id="2027860"/>
    <lineage>
        <taxon>Bacteria</taxon>
        <taxon>Pseudomonadati</taxon>
        <taxon>Bacteroidota</taxon>
        <taxon>Sphingobacteriia</taxon>
        <taxon>Sphingobacteriales</taxon>
        <taxon>Sphingobacteriaceae</taxon>
        <taxon>Mucilaginibacter</taxon>
    </lineage>
</organism>
<accession>A0ABX7UDD2</accession>
<evidence type="ECO:0000256" key="1">
    <source>
        <dbReference type="SAM" id="Phobius"/>
    </source>
</evidence>
<feature type="transmembrane region" description="Helical" evidence="1">
    <location>
        <begin position="74"/>
        <end position="93"/>
    </location>
</feature>
<name>A0ABX7UDD2_9SPHI</name>
<keyword evidence="1" id="KW-0472">Membrane</keyword>
<keyword evidence="1" id="KW-0812">Transmembrane</keyword>
<keyword evidence="1" id="KW-1133">Transmembrane helix</keyword>
<evidence type="ECO:0000313" key="2">
    <source>
        <dbReference type="EMBL" id="QTE49788.1"/>
    </source>
</evidence>
<evidence type="ECO:0008006" key="4">
    <source>
        <dbReference type="Google" id="ProtNLM"/>
    </source>
</evidence>
<dbReference type="EMBL" id="CP071880">
    <property type="protein sequence ID" value="QTE49788.1"/>
    <property type="molecule type" value="Genomic_DNA"/>
</dbReference>
<reference evidence="2 3" key="1">
    <citation type="submission" date="2021-03" db="EMBL/GenBank/DDBJ databases">
        <title>Mucilaginibacter strains isolated from gold and copper mining confer multi heavy-metal resistance.</title>
        <authorList>
            <person name="Li Y."/>
        </authorList>
    </citation>
    <scope>NUCLEOTIDE SEQUENCE [LARGE SCALE GENOMIC DNA]</scope>
    <source>
        <strain evidence="2 3">P2-4</strain>
    </source>
</reference>
<keyword evidence="3" id="KW-1185">Reference proteome</keyword>